<dbReference type="OrthoDB" id="123048at2"/>
<sequence length="118" mass="12256">MTFTLNTNFSKISAVLVLAACSWAAVSAIAAPPTVSINGYVTDAKCGAMHGKEGPDVACVKKCIEGGAKPVFVDDKTGSVWAIEDPEAVKGHYGHHITATGLANTEGKSIHIDKVTML</sequence>
<organism evidence="2 3">
    <name type="scientific">Granulicella pectinivorans</name>
    <dbReference type="NCBI Taxonomy" id="474950"/>
    <lineage>
        <taxon>Bacteria</taxon>
        <taxon>Pseudomonadati</taxon>
        <taxon>Acidobacteriota</taxon>
        <taxon>Terriglobia</taxon>
        <taxon>Terriglobales</taxon>
        <taxon>Acidobacteriaceae</taxon>
        <taxon>Granulicella</taxon>
    </lineage>
</organism>
<feature type="chain" id="PRO_5011625021" evidence="1">
    <location>
        <begin position="31"/>
        <end position="118"/>
    </location>
</feature>
<dbReference type="RefSeq" id="WP_089839982.1">
    <property type="nucleotide sequence ID" value="NZ_FOZL01000001.1"/>
</dbReference>
<evidence type="ECO:0000313" key="3">
    <source>
        <dbReference type="Proteomes" id="UP000199024"/>
    </source>
</evidence>
<proteinExistence type="predicted"/>
<name>A0A1I6MLP8_9BACT</name>
<reference evidence="2 3" key="1">
    <citation type="submission" date="2016-10" db="EMBL/GenBank/DDBJ databases">
        <authorList>
            <person name="de Groot N.N."/>
        </authorList>
    </citation>
    <scope>NUCLEOTIDE SEQUENCE [LARGE SCALE GENOMIC DNA]</scope>
    <source>
        <strain evidence="2 3">DSM 21001</strain>
    </source>
</reference>
<dbReference type="STRING" id="474950.SAMN05421771_2935"/>
<dbReference type="Proteomes" id="UP000199024">
    <property type="component" value="Unassembled WGS sequence"/>
</dbReference>
<evidence type="ECO:0000313" key="2">
    <source>
        <dbReference type="EMBL" id="SFS16571.1"/>
    </source>
</evidence>
<keyword evidence="1" id="KW-0732">Signal</keyword>
<evidence type="ECO:0000256" key="1">
    <source>
        <dbReference type="SAM" id="SignalP"/>
    </source>
</evidence>
<dbReference type="AlphaFoldDB" id="A0A1I6MLP8"/>
<gene>
    <name evidence="2" type="ORF">SAMN05421771_2935</name>
</gene>
<dbReference type="EMBL" id="FOZL01000001">
    <property type="protein sequence ID" value="SFS16571.1"/>
    <property type="molecule type" value="Genomic_DNA"/>
</dbReference>
<protein>
    <submittedName>
        <fullName evidence="2">Uncharacterized protein</fullName>
    </submittedName>
</protein>
<keyword evidence="3" id="KW-1185">Reference proteome</keyword>
<accession>A0A1I6MLP8</accession>
<feature type="signal peptide" evidence="1">
    <location>
        <begin position="1"/>
        <end position="30"/>
    </location>
</feature>